<feature type="compositionally biased region" description="Acidic residues" evidence="2">
    <location>
        <begin position="868"/>
        <end position="883"/>
    </location>
</feature>
<organism evidence="4 5">
    <name type="scientific">Malassezia equina</name>
    <dbReference type="NCBI Taxonomy" id="1381935"/>
    <lineage>
        <taxon>Eukaryota</taxon>
        <taxon>Fungi</taxon>
        <taxon>Dikarya</taxon>
        <taxon>Basidiomycota</taxon>
        <taxon>Ustilaginomycotina</taxon>
        <taxon>Malasseziomycetes</taxon>
        <taxon>Malasseziales</taxon>
        <taxon>Malasseziaceae</taxon>
        <taxon>Malassezia</taxon>
    </lineage>
</organism>
<dbReference type="PANTHER" id="PTHR21704:SF18">
    <property type="entry name" value="NIPPED-B-LIKE PROTEIN"/>
    <property type="match status" value="1"/>
</dbReference>
<dbReference type="InterPro" id="IPR016024">
    <property type="entry name" value="ARM-type_fold"/>
</dbReference>
<evidence type="ECO:0000313" key="4">
    <source>
        <dbReference type="EMBL" id="WFD22650.1"/>
    </source>
</evidence>
<keyword evidence="5" id="KW-1185">Reference proteome</keyword>
<dbReference type="AlphaFoldDB" id="A0AAF0EBT2"/>
<evidence type="ECO:0000259" key="3">
    <source>
        <dbReference type="Pfam" id="PF12830"/>
    </source>
</evidence>
<gene>
    <name evidence="4" type="primary">SCC2</name>
    <name evidence="4" type="ORF">MEQU1_001324</name>
</gene>
<evidence type="ECO:0000256" key="2">
    <source>
        <dbReference type="SAM" id="MobiDB-lite"/>
    </source>
</evidence>
<dbReference type="InterPro" id="IPR033031">
    <property type="entry name" value="Scc2/Nipped-B"/>
</dbReference>
<sequence>MPGRLRAEFIQDASKHGRDTLPESGEPAHKHMRVSEPTEISQESPVFPLGWSDAWDLDDAQLYSEESLLLTSEAPPSSPVPAPDTLRKSETSAEVLIKFLNALFTEQDECGPDMSTLAMVHSVQGEAALNAGALSELHGILSLCVRETNKCLTHGIVRKDDTPYHLLDVDPQMLARVLSLLDVTMRENTCEWSLSKDVSSLLADVYRSTQALLCAKCCLSIFSIDQLPKFLFSEELVAQCINVIKPALEVLVLPLMEACSGDESHELSALLLSGRMDSDAVQTLDIHIHTLSACLSLLDTMFTLSNFMIPDNDRDIIVAITDAKFIALDQLGLVGTRLRKVGMELERKRKRLTLQPMRDIVQSFNLEAMEDVDRAYHSVMAQLRQGRKNPGTMTARSFHAAQYLYELSLARKACHGQDNFCRLVADCVRRVNNTEAVRIHPDILPQLVLQSTFFIQFPSLLKAILQHCHAPALTLRTRALRAMGNIAAMDPALLQDGQIQEAVAAHLGDQSANPFSLDAKASLAVCITTLLCAYAPWTESHLDNQVDSLFAMLMRVYTTESTDPSTSPGQTTWDSLPIILLALSYLLQAYPLKFLDPNVCHAMDSVFAHGSPQERFYMLRALWGYLERDATLPQGNEQGNVQQQLAGQVKSDAGVASALMQRYAEPIFRATLDVDAPKTQQVASELVKLSVLQGLSHPMQCIPYLVALETGDNVLMRHKAVQLHRHLLGKHASMLSTRFGESILTAFRFQQHCTAAPRGVRPGTKREALMQVWYSLLSDHRQAKLQFLRALVRLLDVPQDVSPTRDDVYLSLFVADTLQLLEYRSAEEPLTILYELKMLDASSGIQIASIIGRRLRREEHMREPSPLTEEEDEDEDEDEDEETTHDQTDSQQTTKDTPASHKDATSGGPLRSTDLLSLAYAASRVEIMRYVRRTLKHMYRLSEAKCAKFEPGKRTALGDRPIAPASEARLCDCADDLPNDQPGALTALETFVEADDEMSSESELEYE</sequence>
<keyword evidence="1" id="KW-0539">Nucleus</keyword>
<dbReference type="Pfam" id="PF12830">
    <property type="entry name" value="Nipped-B_C"/>
    <property type="match status" value="1"/>
</dbReference>
<feature type="domain" description="Sister chromatid cohesion C-terminal" evidence="3">
    <location>
        <begin position="656"/>
        <end position="837"/>
    </location>
</feature>
<evidence type="ECO:0000256" key="1">
    <source>
        <dbReference type="RuleBase" id="RU364107"/>
    </source>
</evidence>
<protein>
    <recommendedName>
        <fullName evidence="1">Sister chromatid cohesion protein</fullName>
    </recommendedName>
</protein>
<dbReference type="Proteomes" id="UP001214415">
    <property type="component" value="Chromosome 2"/>
</dbReference>
<keyword evidence="1" id="KW-0677">Repeat</keyword>
<dbReference type="EMBL" id="CP119901">
    <property type="protein sequence ID" value="WFD22650.1"/>
    <property type="molecule type" value="Genomic_DNA"/>
</dbReference>
<dbReference type="GO" id="GO:0090694">
    <property type="term" value="C:Scc2-Scc4 cohesin loading complex"/>
    <property type="evidence" value="ECO:0007669"/>
    <property type="project" value="TreeGrafter"/>
</dbReference>
<feature type="region of interest" description="Disordered" evidence="2">
    <location>
        <begin position="858"/>
        <end position="911"/>
    </location>
</feature>
<evidence type="ECO:0000313" key="5">
    <source>
        <dbReference type="Proteomes" id="UP001214415"/>
    </source>
</evidence>
<dbReference type="GO" id="GO:0010468">
    <property type="term" value="P:regulation of gene expression"/>
    <property type="evidence" value="ECO:0007669"/>
    <property type="project" value="InterPro"/>
</dbReference>
<dbReference type="GO" id="GO:0061775">
    <property type="term" value="F:cohesin loader activity"/>
    <property type="evidence" value="ECO:0007669"/>
    <property type="project" value="InterPro"/>
</dbReference>
<comment type="subcellular location">
    <subcellularLocation>
        <location evidence="1">Nucleus</location>
    </subcellularLocation>
</comment>
<dbReference type="GO" id="GO:0071169">
    <property type="term" value="P:establishment of protein localization to chromatin"/>
    <property type="evidence" value="ECO:0007669"/>
    <property type="project" value="TreeGrafter"/>
</dbReference>
<dbReference type="PANTHER" id="PTHR21704">
    <property type="entry name" value="NIPPED-B-LIKE PROTEIN DELANGIN SCC2-RELATED"/>
    <property type="match status" value="1"/>
</dbReference>
<dbReference type="GO" id="GO:0034087">
    <property type="term" value="P:establishment of mitotic sister chromatid cohesion"/>
    <property type="evidence" value="ECO:0007669"/>
    <property type="project" value="TreeGrafter"/>
</dbReference>
<dbReference type="GO" id="GO:1990414">
    <property type="term" value="P:replication-born double-strand break repair via sister chromatid exchange"/>
    <property type="evidence" value="ECO:0007669"/>
    <property type="project" value="TreeGrafter"/>
</dbReference>
<dbReference type="SUPFAM" id="SSF48371">
    <property type="entry name" value="ARM repeat"/>
    <property type="match status" value="1"/>
</dbReference>
<keyword evidence="1" id="KW-0131">Cell cycle</keyword>
<dbReference type="GO" id="GO:0140588">
    <property type="term" value="P:chromatin looping"/>
    <property type="evidence" value="ECO:0007669"/>
    <property type="project" value="InterPro"/>
</dbReference>
<dbReference type="GO" id="GO:0003682">
    <property type="term" value="F:chromatin binding"/>
    <property type="evidence" value="ECO:0007669"/>
    <property type="project" value="TreeGrafter"/>
</dbReference>
<proteinExistence type="inferred from homology"/>
<reference evidence="4" key="1">
    <citation type="submission" date="2023-03" db="EMBL/GenBank/DDBJ databases">
        <title>Mating type loci evolution in Malassezia.</title>
        <authorList>
            <person name="Coelho M.A."/>
        </authorList>
    </citation>
    <scope>NUCLEOTIDE SEQUENCE</scope>
    <source>
        <strain evidence="4">CBS 12830</strain>
    </source>
</reference>
<name>A0AAF0EBT2_9BASI</name>
<comment type="similarity">
    <text evidence="1">Belongs to the SCC2/Nipped-B family.</text>
</comment>
<dbReference type="InterPro" id="IPR024986">
    <property type="entry name" value="Nipped-B_C"/>
</dbReference>
<feature type="compositionally biased region" description="Basic and acidic residues" evidence="2">
    <location>
        <begin position="10"/>
        <end position="36"/>
    </location>
</feature>
<accession>A0AAF0EBT2</accession>
<feature type="region of interest" description="Disordered" evidence="2">
    <location>
        <begin position="10"/>
        <end position="43"/>
    </location>
</feature>